<gene>
    <name evidence="2" type="ORF">S03H2_65021</name>
</gene>
<protein>
    <submittedName>
        <fullName evidence="2">Uncharacterized protein</fullName>
    </submittedName>
</protein>
<accession>X1JPG8</accession>
<feature type="compositionally biased region" description="Basic and acidic residues" evidence="1">
    <location>
        <begin position="21"/>
        <end position="34"/>
    </location>
</feature>
<evidence type="ECO:0000313" key="2">
    <source>
        <dbReference type="EMBL" id="GAH83340.1"/>
    </source>
</evidence>
<name>X1JPG8_9ZZZZ</name>
<dbReference type="AlphaFoldDB" id="X1JPG8"/>
<dbReference type="EMBL" id="BARU01042298">
    <property type="protein sequence ID" value="GAH83340.1"/>
    <property type="molecule type" value="Genomic_DNA"/>
</dbReference>
<comment type="caution">
    <text evidence="2">The sequence shown here is derived from an EMBL/GenBank/DDBJ whole genome shotgun (WGS) entry which is preliminary data.</text>
</comment>
<organism evidence="2">
    <name type="scientific">marine sediment metagenome</name>
    <dbReference type="NCBI Taxonomy" id="412755"/>
    <lineage>
        <taxon>unclassified sequences</taxon>
        <taxon>metagenomes</taxon>
        <taxon>ecological metagenomes</taxon>
    </lineage>
</organism>
<evidence type="ECO:0000256" key="1">
    <source>
        <dbReference type="SAM" id="MobiDB-lite"/>
    </source>
</evidence>
<sequence>METINEREEEKEFEEEEEEGEKSQHFGVKGEFRP</sequence>
<feature type="compositionally biased region" description="Acidic residues" evidence="1">
    <location>
        <begin position="11"/>
        <end position="20"/>
    </location>
</feature>
<proteinExistence type="predicted"/>
<reference evidence="2" key="1">
    <citation type="journal article" date="2014" name="Front. Microbiol.">
        <title>High frequency of phylogenetically diverse reductive dehalogenase-homologous genes in deep subseafloor sedimentary metagenomes.</title>
        <authorList>
            <person name="Kawai M."/>
            <person name="Futagami T."/>
            <person name="Toyoda A."/>
            <person name="Takaki Y."/>
            <person name="Nishi S."/>
            <person name="Hori S."/>
            <person name="Arai W."/>
            <person name="Tsubouchi T."/>
            <person name="Morono Y."/>
            <person name="Uchiyama I."/>
            <person name="Ito T."/>
            <person name="Fujiyama A."/>
            <person name="Inagaki F."/>
            <person name="Takami H."/>
        </authorList>
    </citation>
    <scope>NUCLEOTIDE SEQUENCE</scope>
    <source>
        <strain evidence="2">Expedition CK06-06</strain>
    </source>
</reference>
<feature type="region of interest" description="Disordered" evidence="1">
    <location>
        <begin position="1"/>
        <end position="34"/>
    </location>
</feature>
<feature type="non-terminal residue" evidence="2">
    <location>
        <position position="34"/>
    </location>
</feature>
<feature type="compositionally biased region" description="Basic and acidic residues" evidence="1">
    <location>
        <begin position="1"/>
        <end position="10"/>
    </location>
</feature>